<organism evidence="4 5">
    <name type="scientific">Pseudomonas putida</name>
    <name type="common">Arthrobacter siderocapsulatus</name>
    <dbReference type="NCBI Taxonomy" id="303"/>
    <lineage>
        <taxon>Bacteria</taxon>
        <taxon>Pseudomonadati</taxon>
        <taxon>Pseudomonadota</taxon>
        <taxon>Gammaproteobacteria</taxon>
        <taxon>Pseudomonadales</taxon>
        <taxon>Pseudomonadaceae</taxon>
        <taxon>Pseudomonas</taxon>
    </lineage>
</organism>
<protein>
    <submittedName>
        <fullName evidence="4">Oxidoreductase</fullName>
    </submittedName>
</protein>
<evidence type="ECO:0000256" key="2">
    <source>
        <dbReference type="ARBA" id="ARBA00023002"/>
    </source>
</evidence>
<dbReference type="PANTHER" id="PTHR42760">
    <property type="entry name" value="SHORT-CHAIN DEHYDROGENASES/REDUCTASES FAMILY MEMBER"/>
    <property type="match status" value="1"/>
</dbReference>
<dbReference type="PRINTS" id="PR00080">
    <property type="entry name" value="SDRFAMILY"/>
</dbReference>
<dbReference type="AlphaFoldDB" id="A0A6S5TME6"/>
<evidence type="ECO:0000256" key="3">
    <source>
        <dbReference type="RuleBase" id="RU000363"/>
    </source>
</evidence>
<sequence length="280" mass="30344">MAEHHSSMQQLFDLSGRVAIITGGGGLLGYQHAAAVAGLGGLPILLDVNEAGLQRSRERLLDECGVDAQVYVADITSLPSLETVRDRVLAEHRHIDILINNAARNPKVEDGAGKNFSRLEAFPWDQWQQDLDVGLGGAFNCAKIFGHQMALQGKGVIVNISSDLGVIAPDQRLYRVEGREPEQQPVKPVTYSVVKHGLIGLTKYLATYWCEHGVRCNALSPGGVYAGQDDVFVSKLRQLIPAGRMANADEYRGAIAFLCADASLYMNGCNLVMDGGRSVW</sequence>
<dbReference type="Pfam" id="PF13561">
    <property type="entry name" value="adh_short_C2"/>
    <property type="match status" value="1"/>
</dbReference>
<keyword evidence="2" id="KW-0560">Oxidoreductase</keyword>
<evidence type="ECO:0000256" key="1">
    <source>
        <dbReference type="ARBA" id="ARBA00006484"/>
    </source>
</evidence>
<dbReference type="SUPFAM" id="SSF51735">
    <property type="entry name" value="NAD(P)-binding Rossmann-fold domains"/>
    <property type="match status" value="1"/>
</dbReference>
<gene>
    <name evidence="4" type="ORF">WP8W18C01_16140</name>
</gene>
<dbReference type="InterPro" id="IPR036291">
    <property type="entry name" value="NAD(P)-bd_dom_sf"/>
</dbReference>
<reference evidence="4 5" key="1">
    <citation type="submission" date="2019-12" db="EMBL/GenBank/DDBJ databases">
        <title>complete genome sequences of Pseudomonas putida str. WP8-W18-CRE-01 isolated from wastewater treatment plant effluent.</title>
        <authorList>
            <person name="Sekizuka T."/>
            <person name="Itokawa K."/>
            <person name="Yatsu K."/>
            <person name="Inamine Y."/>
            <person name="Kuroda M."/>
        </authorList>
    </citation>
    <scope>NUCLEOTIDE SEQUENCE [LARGE SCALE GENOMIC DNA]</scope>
    <source>
        <strain evidence="4 5">WP8-W18-CRE-01</strain>
    </source>
</reference>
<accession>A0A6S5TME6</accession>
<comment type="similarity">
    <text evidence="1 3">Belongs to the short-chain dehydrogenases/reductases (SDR) family.</text>
</comment>
<proteinExistence type="inferred from homology"/>
<dbReference type="RefSeq" id="WP_232095224.1">
    <property type="nucleotide sequence ID" value="NZ_AP022227.1"/>
</dbReference>
<evidence type="ECO:0000313" key="5">
    <source>
        <dbReference type="Proteomes" id="UP000515680"/>
    </source>
</evidence>
<dbReference type="PANTHER" id="PTHR42760:SF133">
    <property type="entry name" value="3-OXOACYL-[ACYL-CARRIER-PROTEIN] REDUCTASE"/>
    <property type="match status" value="1"/>
</dbReference>
<dbReference type="Gene3D" id="3.40.50.720">
    <property type="entry name" value="NAD(P)-binding Rossmann-like Domain"/>
    <property type="match status" value="1"/>
</dbReference>
<dbReference type="GO" id="GO:0016616">
    <property type="term" value="F:oxidoreductase activity, acting on the CH-OH group of donors, NAD or NADP as acceptor"/>
    <property type="evidence" value="ECO:0007669"/>
    <property type="project" value="TreeGrafter"/>
</dbReference>
<evidence type="ECO:0000313" key="4">
    <source>
        <dbReference type="EMBL" id="BBT39273.1"/>
    </source>
</evidence>
<dbReference type="InterPro" id="IPR002347">
    <property type="entry name" value="SDR_fam"/>
</dbReference>
<dbReference type="Proteomes" id="UP000515680">
    <property type="component" value="Chromosome"/>
</dbReference>
<name>A0A6S5TME6_PSEPU</name>
<dbReference type="PRINTS" id="PR00081">
    <property type="entry name" value="GDHRDH"/>
</dbReference>
<dbReference type="EMBL" id="AP022227">
    <property type="protein sequence ID" value="BBT39273.1"/>
    <property type="molecule type" value="Genomic_DNA"/>
</dbReference>
<dbReference type="Pfam" id="PF00106">
    <property type="entry name" value="adh_short"/>
    <property type="match status" value="1"/>
</dbReference>